<name>A0A0D0AQ94_9AGAR</name>
<dbReference type="InterPro" id="IPR052567">
    <property type="entry name" value="OP_Dioxygenase"/>
</dbReference>
<keyword evidence="3" id="KW-1185">Reference proteome</keyword>
<accession>A0A0D0AQ94</accession>
<gene>
    <name evidence="2" type="ORF">GYMLUDRAFT_49862</name>
</gene>
<organism evidence="2 3">
    <name type="scientific">Collybiopsis luxurians FD-317 M1</name>
    <dbReference type="NCBI Taxonomy" id="944289"/>
    <lineage>
        <taxon>Eukaryota</taxon>
        <taxon>Fungi</taxon>
        <taxon>Dikarya</taxon>
        <taxon>Basidiomycota</taxon>
        <taxon>Agaricomycotina</taxon>
        <taxon>Agaricomycetes</taxon>
        <taxon>Agaricomycetidae</taxon>
        <taxon>Agaricales</taxon>
        <taxon>Marasmiineae</taxon>
        <taxon>Omphalotaceae</taxon>
        <taxon>Collybiopsis</taxon>
        <taxon>Collybiopsis luxurians</taxon>
    </lineage>
</organism>
<dbReference type="Gene3D" id="1.10.3210.10">
    <property type="entry name" value="Hypothetical protein af1432"/>
    <property type="match status" value="1"/>
</dbReference>
<dbReference type="Proteomes" id="UP000053593">
    <property type="component" value="Unassembled WGS sequence"/>
</dbReference>
<evidence type="ECO:0000313" key="2">
    <source>
        <dbReference type="EMBL" id="KIK52460.1"/>
    </source>
</evidence>
<feature type="domain" description="HD" evidence="1">
    <location>
        <begin position="18"/>
        <end position="111"/>
    </location>
</feature>
<dbReference type="InterPro" id="IPR006674">
    <property type="entry name" value="HD_domain"/>
</dbReference>
<dbReference type="Pfam" id="PF01966">
    <property type="entry name" value="HD"/>
    <property type="match status" value="1"/>
</dbReference>
<dbReference type="CDD" id="cd00077">
    <property type="entry name" value="HDc"/>
    <property type="match status" value="1"/>
</dbReference>
<dbReference type="AlphaFoldDB" id="A0A0D0AQ94"/>
<dbReference type="SUPFAM" id="SSF109604">
    <property type="entry name" value="HD-domain/PDEase-like"/>
    <property type="match status" value="1"/>
</dbReference>
<dbReference type="HOGENOM" id="CLU_091985_0_1_1"/>
<dbReference type="InterPro" id="IPR003607">
    <property type="entry name" value="HD/PDEase_dom"/>
</dbReference>
<sequence length="192" mass="21108">MLSKYGVDNYMGERVQQIEHCLQAANSAREAGAADTTIIAALLHDCGHILPQSILDAQIRTLNDSNLGQDLLLPSGKSVGRRGHDVIGGAYLASLGFPSEVCELVRDHVVAKRYLTATEEGYYDSLSEASKRSLEFQGGPFSPPEVEKFKKDPLFQEKVQMRRFDDAAKVPGLQVPSLDSYKELTTVILQRA</sequence>
<dbReference type="EMBL" id="KN834842">
    <property type="protein sequence ID" value="KIK52460.1"/>
    <property type="molecule type" value="Genomic_DNA"/>
</dbReference>
<reference evidence="2 3" key="1">
    <citation type="submission" date="2014-04" db="EMBL/GenBank/DDBJ databases">
        <title>Evolutionary Origins and Diversification of the Mycorrhizal Mutualists.</title>
        <authorList>
            <consortium name="DOE Joint Genome Institute"/>
            <consortium name="Mycorrhizal Genomics Consortium"/>
            <person name="Kohler A."/>
            <person name="Kuo A."/>
            <person name="Nagy L.G."/>
            <person name="Floudas D."/>
            <person name="Copeland A."/>
            <person name="Barry K.W."/>
            <person name="Cichocki N."/>
            <person name="Veneault-Fourrey C."/>
            <person name="LaButti K."/>
            <person name="Lindquist E.A."/>
            <person name="Lipzen A."/>
            <person name="Lundell T."/>
            <person name="Morin E."/>
            <person name="Murat C."/>
            <person name="Riley R."/>
            <person name="Ohm R."/>
            <person name="Sun H."/>
            <person name="Tunlid A."/>
            <person name="Henrissat B."/>
            <person name="Grigoriev I.V."/>
            <person name="Hibbett D.S."/>
            <person name="Martin F."/>
        </authorList>
    </citation>
    <scope>NUCLEOTIDE SEQUENCE [LARGE SCALE GENOMIC DNA]</scope>
    <source>
        <strain evidence="2 3">FD-317 M1</strain>
    </source>
</reference>
<evidence type="ECO:0000259" key="1">
    <source>
        <dbReference type="Pfam" id="PF01966"/>
    </source>
</evidence>
<evidence type="ECO:0000313" key="3">
    <source>
        <dbReference type="Proteomes" id="UP000053593"/>
    </source>
</evidence>
<dbReference type="PANTHER" id="PTHR40202">
    <property type="match status" value="1"/>
</dbReference>
<proteinExistence type="predicted"/>
<dbReference type="PANTHER" id="PTHR40202:SF1">
    <property type="entry name" value="HD DOMAIN-CONTAINING PROTEIN"/>
    <property type="match status" value="1"/>
</dbReference>
<protein>
    <recommendedName>
        <fullName evidence="1">HD domain-containing protein</fullName>
    </recommendedName>
</protein>
<dbReference type="OrthoDB" id="445007at2759"/>